<keyword evidence="4 9" id="KW-1133">Transmembrane helix</keyword>
<dbReference type="Gene3D" id="6.10.340.10">
    <property type="match status" value="1"/>
</dbReference>
<feature type="transmembrane region" description="Helical" evidence="9">
    <location>
        <begin position="195"/>
        <end position="218"/>
    </location>
</feature>
<dbReference type="InterPro" id="IPR033480">
    <property type="entry name" value="sCache_2"/>
</dbReference>
<comment type="caution">
    <text evidence="12">The sequence shown here is derived from an EMBL/GenBank/DDBJ whole genome shotgun (WGS) entry which is preliminary data.</text>
</comment>
<dbReference type="Proteomes" id="UP000626786">
    <property type="component" value="Unassembled WGS sequence"/>
</dbReference>
<keyword evidence="13" id="KW-1185">Reference proteome</keyword>
<feature type="domain" description="HAMP" evidence="11">
    <location>
        <begin position="219"/>
        <end position="272"/>
    </location>
</feature>
<protein>
    <submittedName>
        <fullName evidence="12">Methyl-accepting chemotaxis protein</fullName>
    </submittedName>
</protein>
<keyword evidence="5 9" id="KW-0472">Membrane</keyword>
<dbReference type="SMART" id="SM00283">
    <property type="entry name" value="MA"/>
    <property type="match status" value="1"/>
</dbReference>
<dbReference type="RefSeq" id="WP_191695319.1">
    <property type="nucleotide sequence ID" value="NZ_JACSQN010000011.1"/>
</dbReference>
<dbReference type="SUPFAM" id="SSF58104">
    <property type="entry name" value="Methyl-accepting chemotaxis protein (MCP) signaling domain"/>
    <property type="match status" value="1"/>
</dbReference>
<evidence type="ECO:0000256" key="9">
    <source>
        <dbReference type="SAM" id="Phobius"/>
    </source>
</evidence>
<dbReference type="PROSITE" id="PS50885">
    <property type="entry name" value="HAMP"/>
    <property type="match status" value="1"/>
</dbReference>
<proteinExistence type="inferred from homology"/>
<keyword evidence="3 9" id="KW-0812">Transmembrane</keyword>
<keyword evidence="2" id="KW-1003">Cell membrane</keyword>
<dbReference type="PANTHER" id="PTHR32089:SF112">
    <property type="entry name" value="LYSOZYME-LIKE PROTEIN-RELATED"/>
    <property type="match status" value="1"/>
</dbReference>
<feature type="domain" description="Methyl-accepting transducer" evidence="10">
    <location>
        <begin position="291"/>
        <end position="562"/>
    </location>
</feature>
<evidence type="ECO:0000256" key="2">
    <source>
        <dbReference type="ARBA" id="ARBA00022475"/>
    </source>
</evidence>
<dbReference type="InterPro" id="IPR003660">
    <property type="entry name" value="HAMP_dom"/>
</dbReference>
<evidence type="ECO:0000313" key="12">
    <source>
        <dbReference type="EMBL" id="MBD7985503.1"/>
    </source>
</evidence>
<dbReference type="CDD" id="cd11386">
    <property type="entry name" value="MCP_signal"/>
    <property type="match status" value="1"/>
</dbReference>
<accession>A0ABR8UBT4</accession>
<evidence type="ECO:0000256" key="8">
    <source>
        <dbReference type="PROSITE-ProRule" id="PRU00284"/>
    </source>
</evidence>
<dbReference type="Pfam" id="PF00015">
    <property type="entry name" value="MCPsignal"/>
    <property type="match status" value="1"/>
</dbReference>
<dbReference type="Pfam" id="PF00672">
    <property type="entry name" value="HAMP"/>
    <property type="match status" value="1"/>
</dbReference>
<evidence type="ECO:0000256" key="6">
    <source>
        <dbReference type="ARBA" id="ARBA00023224"/>
    </source>
</evidence>
<dbReference type="Pfam" id="PF17200">
    <property type="entry name" value="sCache_2"/>
    <property type="match status" value="1"/>
</dbReference>
<dbReference type="EMBL" id="JACSQN010000011">
    <property type="protein sequence ID" value="MBD7985503.1"/>
    <property type="molecule type" value="Genomic_DNA"/>
</dbReference>
<dbReference type="PROSITE" id="PS50111">
    <property type="entry name" value="CHEMOTAXIS_TRANSDUC_2"/>
    <property type="match status" value="1"/>
</dbReference>
<gene>
    <name evidence="12" type="ORF">H9649_12970</name>
</gene>
<evidence type="ECO:0000256" key="4">
    <source>
        <dbReference type="ARBA" id="ARBA00022989"/>
    </source>
</evidence>
<dbReference type="SMART" id="SM00304">
    <property type="entry name" value="HAMP"/>
    <property type="match status" value="2"/>
</dbReference>
<dbReference type="Gene3D" id="1.10.287.950">
    <property type="entry name" value="Methyl-accepting chemotaxis protein"/>
    <property type="match status" value="1"/>
</dbReference>
<organism evidence="12 13">
    <name type="scientific">Sporosarcina quadrami</name>
    <dbReference type="NCBI Taxonomy" id="2762234"/>
    <lineage>
        <taxon>Bacteria</taxon>
        <taxon>Bacillati</taxon>
        <taxon>Bacillota</taxon>
        <taxon>Bacilli</taxon>
        <taxon>Bacillales</taxon>
        <taxon>Caryophanaceae</taxon>
        <taxon>Sporosarcina</taxon>
    </lineage>
</organism>
<name>A0ABR8UBT4_9BACL</name>
<dbReference type="SMART" id="SM01049">
    <property type="entry name" value="Cache_2"/>
    <property type="match status" value="1"/>
</dbReference>
<evidence type="ECO:0000259" key="10">
    <source>
        <dbReference type="PROSITE" id="PS50111"/>
    </source>
</evidence>
<dbReference type="PANTHER" id="PTHR32089">
    <property type="entry name" value="METHYL-ACCEPTING CHEMOTAXIS PROTEIN MCPB"/>
    <property type="match status" value="1"/>
</dbReference>
<evidence type="ECO:0000256" key="7">
    <source>
        <dbReference type="ARBA" id="ARBA00029447"/>
    </source>
</evidence>
<comment type="subcellular location">
    <subcellularLocation>
        <location evidence="1">Cell membrane</location>
        <topology evidence="1">Multi-pass membrane protein</topology>
    </subcellularLocation>
</comment>
<evidence type="ECO:0000256" key="3">
    <source>
        <dbReference type="ARBA" id="ARBA00022692"/>
    </source>
</evidence>
<dbReference type="InterPro" id="IPR004089">
    <property type="entry name" value="MCPsignal_dom"/>
</dbReference>
<evidence type="ECO:0000256" key="1">
    <source>
        <dbReference type="ARBA" id="ARBA00004651"/>
    </source>
</evidence>
<dbReference type="CDD" id="cd06225">
    <property type="entry name" value="HAMP"/>
    <property type="match status" value="1"/>
</dbReference>
<reference evidence="12 13" key="1">
    <citation type="submission" date="2020-08" db="EMBL/GenBank/DDBJ databases">
        <title>A Genomic Blueprint of the Chicken Gut Microbiome.</title>
        <authorList>
            <person name="Gilroy R."/>
            <person name="Ravi A."/>
            <person name="Getino M."/>
            <person name="Pursley I."/>
            <person name="Horton D.L."/>
            <person name="Alikhan N.-F."/>
            <person name="Baker D."/>
            <person name="Gharbi K."/>
            <person name="Hall N."/>
            <person name="Watson M."/>
            <person name="Adriaenssens E.M."/>
            <person name="Foster-Nyarko E."/>
            <person name="Jarju S."/>
            <person name="Secka A."/>
            <person name="Antonio M."/>
            <person name="Oren A."/>
            <person name="Chaudhuri R."/>
            <person name="La Ragione R.M."/>
            <person name="Hildebrand F."/>
            <person name="Pallen M.J."/>
        </authorList>
    </citation>
    <scope>NUCLEOTIDE SEQUENCE [LARGE SCALE GENOMIC DNA]</scope>
    <source>
        <strain evidence="12 13">Sa2YVA2</strain>
    </source>
</reference>
<sequence length="577" mass="61742">MRMNIRMKLMIFTALLLIIPSLLIGVIGYATAKENLNEIGSTSLRNNVKMAVQLIDSMNGEVERGNLTLEEAQDIVKQQLIGTLEADGTRSIDSQVDMGKYGYFFVLDDNGVALAHPKLEGQNLNDSQSPDGRYTTREMLTVANKGGGFVEFDFAIPGEDRIAPKIVYAEKDSRWGWNVVAGSYLMDFNSGAKEVLNVLAVVLISAVVIGLIAIVLFARHLSRPIGLITNQVEKMAQGDLTIESLNVKNKDEIGTLATYFNEMTVNLKVMIAEVADSSIQVAATSEELSASSEETSKSVEQVSSSILELAEGADHQVETTDNANDVAVEMSKELIRISTYIDQVNATSNNTSSMAHAGTTVIEQTIASMHTIQSETATTTEMINALGDKSNEIGKIVSMITDVSEQTNLLALNAAIEAARAGEHGKGFAVVADEVKKLAEQSGNAANQVNHLIVAIQQEIKDSVDAINKGQHSVNSGIQLADEAGNTFKGITTAVNEVTHQISDISQVVQRVVGGAEAMVKTIDETARIAGNSADHTQNIAAAAEQQTASIEEIAAASETLAKMAEGLQLSIGRFKV</sequence>
<dbReference type="Gene3D" id="3.30.450.20">
    <property type="entry name" value="PAS domain"/>
    <property type="match status" value="1"/>
</dbReference>
<keyword evidence="6 8" id="KW-0807">Transducer</keyword>
<evidence type="ECO:0000313" key="13">
    <source>
        <dbReference type="Proteomes" id="UP000626786"/>
    </source>
</evidence>
<evidence type="ECO:0000256" key="5">
    <source>
        <dbReference type="ARBA" id="ARBA00023136"/>
    </source>
</evidence>
<comment type="similarity">
    <text evidence="7">Belongs to the methyl-accepting chemotaxis (MCP) protein family.</text>
</comment>
<evidence type="ECO:0000259" key="11">
    <source>
        <dbReference type="PROSITE" id="PS50885"/>
    </source>
</evidence>